<evidence type="ECO:0000256" key="3">
    <source>
        <dbReference type="ARBA" id="ARBA00023125"/>
    </source>
</evidence>
<evidence type="ECO:0000313" key="8">
    <source>
        <dbReference type="Proteomes" id="UP000694941"/>
    </source>
</evidence>
<feature type="domain" description="E2F/DP family winged-helix DNA-binding" evidence="7">
    <location>
        <begin position="323"/>
        <end position="409"/>
    </location>
</feature>
<dbReference type="Proteomes" id="UP000694941">
    <property type="component" value="Unplaced"/>
</dbReference>
<evidence type="ECO:0000256" key="1">
    <source>
        <dbReference type="ARBA" id="ARBA00010940"/>
    </source>
</evidence>
<dbReference type="PANTHER" id="PTHR12081:SF7">
    <property type="entry name" value="TRANSCRIPTION FACTOR EFL-3"/>
    <property type="match status" value="1"/>
</dbReference>
<dbReference type="RefSeq" id="XP_022241261.1">
    <property type="nucleotide sequence ID" value="XM_022385553.1"/>
</dbReference>
<comment type="subcellular location">
    <subcellularLocation>
        <location evidence="5">Nucleus</location>
    </subcellularLocation>
</comment>
<dbReference type="SUPFAM" id="SSF46785">
    <property type="entry name" value="Winged helix' DNA-binding domain"/>
    <property type="match status" value="2"/>
</dbReference>
<dbReference type="PANTHER" id="PTHR12081">
    <property type="entry name" value="TRANSCRIPTION FACTOR E2F"/>
    <property type="match status" value="1"/>
</dbReference>
<evidence type="ECO:0000256" key="2">
    <source>
        <dbReference type="ARBA" id="ARBA00023015"/>
    </source>
</evidence>
<feature type="region of interest" description="Disordered" evidence="6">
    <location>
        <begin position="97"/>
        <end position="131"/>
    </location>
</feature>
<sequence length="700" mass="77540">MSEKVNVEGLVSIVSDDSIKSLLSLPLKRSSEKQNPESTENKLQRCNDSACIRKSVLKENIQNVSPVISKDSLLNSEVFKYPLREITNVSQSSCHNELLSSNGKNHQNLLNQDNEHQTPRTNEPESEELGSPSSIFCMFASLAASRAVNVNSLEENLEQSKQDAAACTENNENNEAESLDSKKTGNRKEKSLGLLCQRFLMLFPENPDSSKETIFCLDDVAEALGVERRRIYDIVNVLESIKMMTKVAKNRYQWFGKTCLKSTLGMLKKKAEQEKLAERIGLVRDMEMKQLLVDCSLLKTELTDAMDKTDSIERVEESTSVLRREKSLGVMSQRFLMVFLASSPRFVDLDIAARVLIGNPKVKVKESAKFKTKVRRLYDIANILSSLGLIKKMESTKSKGRKRVYQYIGPEPEACLGSEVPMRSSLPRTKSDSVSFYKPKKEPSYVPHSLVRHASLQDICEVAEIERQKLYSSLPSTPSNGSLDSFSFSLSNDGFEFSSEHSESGTEATSYNLTEVSEKPGTDCKTQVLSTREVQSSLTCSEVNKVSEVCNSKKQDQIVLLTPVQWDSILRIFNDPQSSQQIAYIRVAGNSQTSRGTVKLKVITSSSSTAVSSPSSAEHCGKVPMVQEKAFVSQSSNKSCVSDYSQPFPAQTSGVIEITSQNLSQAASNHTGAPTVLLSQTQMSSKMNESSMLNTPSNNS</sequence>
<dbReference type="GeneID" id="106459121"/>
<dbReference type="InterPro" id="IPR036390">
    <property type="entry name" value="WH_DNA-bd_sf"/>
</dbReference>
<comment type="similarity">
    <text evidence="1 5">Belongs to the E2F/DP family.</text>
</comment>
<protein>
    <submittedName>
        <fullName evidence="9">Transcription factor E2F8-like isoform X1</fullName>
    </submittedName>
</protein>
<evidence type="ECO:0000259" key="7">
    <source>
        <dbReference type="SMART" id="SM01372"/>
    </source>
</evidence>
<feature type="compositionally biased region" description="Polar residues" evidence="6">
    <location>
        <begin position="97"/>
        <end position="112"/>
    </location>
</feature>
<evidence type="ECO:0000256" key="6">
    <source>
        <dbReference type="SAM" id="MobiDB-lite"/>
    </source>
</evidence>
<dbReference type="InterPro" id="IPR036388">
    <property type="entry name" value="WH-like_DNA-bd_sf"/>
</dbReference>
<keyword evidence="2 5" id="KW-0805">Transcription regulation</keyword>
<name>A0ABM1SCA6_LIMPO</name>
<dbReference type="InterPro" id="IPR015633">
    <property type="entry name" value="E2F"/>
</dbReference>
<dbReference type="SMART" id="SM01372">
    <property type="entry name" value="E2F_TDP"/>
    <property type="match status" value="2"/>
</dbReference>
<dbReference type="Gene3D" id="1.10.10.10">
    <property type="entry name" value="Winged helix-like DNA-binding domain superfamily/Winged helix DNA-binding domain"/>
    <property type="match status" value="2"/>
</dbReference>
<keyword evidence="5" id="KW-0539">Nucleus</keyword>
<proteinExistence type="inferred from homology"/>
<keyword evidence="8" id="KW-1185">Reference proteome</keyword>
<evidence type="ECO:0000256" key="4">
    <source>
        <dbReference type="ARBA" id="ARBA00023163"/>
    </source>
</evidence>
<reference evidence="9" key="1">
    <citation type="submission" date="2025-08" db="UniProtKB">
        <authorList>
            <consortium name="RefSeq"/>
        </authorList>
    </citation>
    <scope>IDENTIFICATION</scope>
    <source>
        <tissue evidence="9">Muscle</tissue>
    </source>
</reference>
<keyword evidence="3 5" id="KW-0238">DNA-binding</keyword>
<feature type="domain" description="E2F/DP family winged-helix DNA-binding" evidence="7">
    <location>
        <begin position="187"/>
        <end position="256"/>
    </location>
</feature>
<feature type="region of interest" description="Disordered" evidence="6">
    <location>
        <begin position="161"/>
        <end position="185"/>
    </location>
</feature>
<evidence type="ECO:0000256" key="5">
    <source>
        <dbReference type="RuleBase" id="RU003796"/>
    </source>
</evidence>
<keyword evidence="4 5" id="KW-0804">Transcription</keyword>
<evidence type="ECO:0000313" key="9">
    <source>
        <dbReference type="RefSeq" id="XP_022241261.1"/>
    </source>
</evidence>
<dbReference type="Pfam" id="PF02319">
    <property type="entry name" value="WHD_E2F_TDP"/>
    <property type="match status" value="2"/>
</dbReference>
<organism evidence="8 9">
    <name type="scientific">Limulus polyphemus</name>
    <name type="common">Atlantic horseshoe crab</name>
    <dbReference type="NCBI Taxonomy" id="6850"/>
    <lineage>
        <taxon>Eukaryota</taxon>
        <taxon>Metazoa</taxon>
        <taxon>Ecdysozoa</taxon>
        <taxon>Arthropoda</taxon>
        <taxon>Chelicerata</taxon>
        <taxon>Merostomata</taxon>
        <taxon>Xiphosura</taxon>
        <taxon>Limulidae</taxon>
        <taxon>Limulus</taxon>
    </lineage>
</organism>
<dbReference type="InterPro" id="IPR003316">
    <property type="entry name" value="E2F_WHTH_DNA-bd_dom"/>
</dbReference>
<gene>
    <name evidence="9" type="primary">LOC106459121</name>
</gene>
<accession>A0ABM1SCA6</accession>